<gene>
    <name evidence="2" type="ORF">A2647_02550</name>
</gene>
<evidence type="ECO:0000259" key="1">
    <source>
        <dbReference type="Pfam" id="PF24749"/>
    </source>
</evidence>
<dbReference type="InterPro" id="IPR056112">
    <property type="entry name" value="DUF7695"/>
</dbReference>
<name>A0A1F6V8Z6_9BACT</name>
<evidence type="ECO:0000313" key="3">
    <source>
        <dbReference type="Proteomes" id="UP000177370"/>
    </source>
</evidence>
<organism evidence="2 3">
    <name type="scientific">Candidatus Nomurabacteria bacterium RIFCSPHIGHO2_01_FULL_40_24b</name>
    <dbReference type="NCBI Taxonomy" id="1801739"/>
    <lineage>
        <taxon>Bacteria</taxon>
        <taxon>Candidatus Nomuraibacteriota</taxon>
    </lineage>
</organism>
<dbReference type="EMBL" id="MFTP01000006">
    <property type="protein sequence ID" value="OGI66075.1"/>
    <property type="molecule type" value="Genomic_DNA"/>
</dbReference>
<comment type="caution">
    <text evidence="2">The sequence shown here is derived from an EMBL/GenBank/DDBJ whole genome shotgun (WGS) entry which is preliminary data.</text>
</comment>
<protein>
    <recommendedName>
        <fullName evidence="1">DUF7695 domain-containing protein</fullName>
    </recommendedName>
</protein>
<sequence>MPKEIVNKTEKETYITCKKCGTEVLSITHGNLTPCKCEAISVDGSKELVRVIGKLEDYEEIQK</sequence>
<evidence type="ECO:0000313" key="2">
    <source>
        <dbReference type="EMBL" id="OGI66075.1"/>
    </source>
</evidence>
<proteinExistence type="predicted"/>
<dbReference type="AlphaFoldDB" id="A0A1F6V8Z6"/>
<dbReference type="Proteomes" id="UP000177370">
    <property type="component" value="Unassembled WGS sequence"/>
</dbReference>
<reference evidence="2 3" key="1">
    <citation type="journal article" date="2016" name="Nat. Commun.">
        <title>Thousands of microbial genomes shed light on interconnected biogeochemical processes in an aquifer system.</title>
        <authorList>
            <person name="Anantharaman K."/>
            <person name="Brown C.T."/>
            <person name="Hug L.A."/>
            <person name="Sharon I."/>
            <person name="Castelle C.J."/>
            <person name="Probst A.J."/>
            <person name="Thomas B.C."/>
            <person name="Singh A."/>
            <person name="Wilkins M.J."/>
            <person name="Karaoz U."/>
            <person name="Brodie E.L."/>
            <person name="Williams K.H."/>
            <person name="Hubbard S.S."/>
            <person name="Banfield J.F."/>
        </authorList>
    </citation>
    <scope>NUCLEOTIDE SEQUENCE [LARGE SCALE GENOMIC DNA]</scope>
</reference>
<dbReference type="Pfam" id="PF24749">
    <property type="entry name" value="DUF7695"/>
    <property type="match status" value="1"/>
</dbReference>
<accession>A0A1F6V8Z6</accession>
<feature type="domain" description="DUF7695" evidence="1">
    <location>
        <begin position="15"/>
        <end position="60"/>
    </location>
</feature>